<dbReference type="AlphaFoldDB" id="A0A017S3Z5"/>
<organism evidence="3 4">
    <name type="scientific">Aspergillus ruber (strain CBS 135680)</name>
    <dbReference type="NCBI Taxonomy" id="1388766"/>
    <lineage>
        <taxon>Eukaryota</taxon>
        <taxon>Fungi</taxon>
        <taxon>Dikarya</taxon>
        <taxon>Ascomycota</taxon>
        <taxon>Pezizomycotina</taxon>
        <taxon>Eurotiomycetes</taxon>
        <taxon>Eurotiomycetidae</taxon>
        <taxon>Eurotiales</taxon>
        <taxon>Aspergillaceae</taxon>
        <taxon>Aspergillus</taxon>
        <taxon>Aspergillus subgen. Aspergillus</taxon>
    </lineage>
</organism>
<feature type="region of interest" description="Disordered" evidence="1">
    <location>
        <begin position="123"/>
        <end position="155"/>
    </location>
</feature>
<dbReference type="STRING" id="1388766.A0A017S3Z5"/>
<evidence type="ECO:0000313" key="3">
    <source>
        <dbReference type="EMBL" id="EYE91531.1"/>
    </source>
</evidence>
<name>A0A017S3Z5_ASPRC</name>
<sequence>MHIENIFKHKQTQDHSIIKQSTLRNPVIGELFSMQFLLLLVLLAGTELARAVPADKAIRQATNGPDPGTIVWICSDIPDVCMNMCYGAYCRNYGTSLNWDNYTGNSKDVRANNAGCGRNNHCSTDPPTDDQQCISDEYPFGSTSDADRTDRDGAVNRCVPRSQNARQGAYLRQLYRSEGNWRDGQGLNNNPPARFSQTFSKAGDLHFCRGDGSDCDNDGFQFDNNGLIGGSGSKKRAPAVHHEHNTYRLRSGREITVPDEFESGHKVLLPSAHNATLFHEHTERHVRDLDAGHEQYDYMLENLYLEEDYVEKQL</sequence>
<dbReference type="HOGENOM" id="CLU_771549_0_0_1"/>
<gene>
    <name evidence="3" type="ORF">EURHEDRAFT_242349</name>
</gene>
<dbReference type="Proteomes" id="UP000019804">
    <property type="component" value="Unassembled WGS sequence"/>
</dbReference>
<proteinExistence type="predicted"/>
<keyword evidence="4" id="KW-1185">Reference proteome</keyword>
<dbReference type="RefSeq" id="XP_040635221.1">
    <property type="nucleotide sequence ID" value="XM_040778069.1"/>
</dbReference>
<evidence type="ECO:0000313" key="4">
    <source>
        <dbReference type="Proteomes" id="UP000019804"/>
    </source>
</evidence>
<feature type="domain" description="Deoxyribonuclease NucA/NucB" evidence="2">
    <location>
        <begin position="84"/>
        <end position="178"/>
    </location>
</feature>
<dbReference type="InterPro" id="IPR029476">
    <property type="entry name" value="DNase_NucA_NucB"/>
</dbReference>
<evidence type="ECO:0000259" key="2">
    <source>
        <dbReference type="Pfam" id="PF14040"/>
    </source>
</evidence>
<feature type="compositionally biased region" description="Polar residues" evidence="1">
    <location>
        <begin position="123"/>
        <end position="134"/>
    </location>
</feature>
<dbReference type="GeneID" id="63693193"/>
<dbReference type="OrthoDB" id="2748312at2759"/>
<feature type="compositionally biased region" description="Basic and acidic residues" evidence="1">
    <location>
        <begin position="145"/>
        <end position="154"/>
    </location>
</feature>
<dbReference type="EMBL" id="KK088444">
    <property type="protein sequence ID" value="EYE91531.1"/>
    <property type="molecule type" value="Genomic_DNA"/>
</dbReference>
<accession>A0A017S3Z5</accession>
<reference evidence="4" key="1">
    <citation type="journal article" date="2014" name="Nat. Commun.">
        <title>Genomic adaptations of the halophilic Dead Sea filamentous fungus Eurotium rubrum.</title>
        <authorList>
            <person name="Kis-Papo T."/>
            <person name="Weig A.R."/>
            <person name="Riley R."/>
            <person name="Persoh D."/>
            <person name="Salamov A."/>
            <person name="Sun H."/>
            <person name="Lipzen A."/>
            <person name="Wasser S.P."/>
            <person name="Rambold G."/>
            <person name="Grigoriev I.V."/>
            <person name="Nevo E."/>
        </authorList>
    </citation>
    <scope>NUCLEOTIDE SEQUENCE [LARGE SCALE GENOMIC DNA]</scope>
    <source>
        <strain evidence="4">CBS 135680</strain>
    </source>
</reference>
<dbReference type="Pfam" id="PF14040">
    <property type="entry name" value="DNase_NucA_NucB"/>
    <property type="match status" value="1"/>
</dbReference>
<protein>
    <recommendedName>
        <fullName evidence="2">Deoxyribonuclease NucA/NucB domain-containing protein</fullName>
    </recommendedName>
</protein>
<evidence type="ECO:0000256" key="1">
    <source>
        <dbReference type="SAM" id="MobiDB-lite"/>
    </source>
</evidence>